<gene>
    <name evidence="2" type="ORF">QYE76_060805</name>
</gene>
<keyword evidence="3" id="KW-1185">Reference proteome</keyword>
<dbReference type="Gene3D" id="1.20.1280.50">
    <property type="match status" value="1"/>
</dbReference>
<sequence length="505" mass="56963">MRDQTSWKTENFLSVSRRFLFEGQCLQKMTMVPPKTVKAEKEWKHVHQPGLGKTMEDDYSEAPSQQLPMDIIYKILAHISDPASLARLASSCKFWHDLIKDPTFLDRLRRRHGDHGFTPSLLLGFFYQDNRRSSPDLWQYHIDKTRCLAPSFVRMSELTQFVGSKAARNARKLLSLETFIPGLGTSLNFYKPVASQDSFLALRRKSKDTDGQTIKDLICVCNALTGEVFEIPSLRVNRRTDHYALFVTNDVDLSGRASQSFQLISIWVIKAKKFVSLCYSSKTGTWTACEGVPELMHGLYLVSNSAASSDGVVRWLCGSWRQMTLTHIATLNVGNMELSYLELPPEGKRNNAPLLGSSADGGLLLLFAQGLQMSLWKHSSAVGSDSSGWVLSERIDMRSSLPPRVGIRAKVRPEMFRGKSGTVVLWVDEEGLFLFSLSDRSLRKIDSEYVTKKYFLCPYEIDWLSCLAITNLTVDGSLSLDVKRERAQGRWRALMGTNLAANTAY</sequence>
<dbReference type="InterPro" id="IPR001810">
    <property type="entry name" value="F-box_dom"/>
</dbReference>
<protein>
    <recommendedName>
        <fullName evidence="1">F-box domain-containing protein</fullName>
    </recommendedName>
</protein>
<name>A0AAD8S0R4_LOLMU</name>
<reference evidence="2" key="1">
    <citation type="submission" date="2023-07" db="EMBL/GenBank/DDBJ databases">
        <title>A chromosome-level genome assembly of Lolium multiflorum.</title>
        <authorList>
            <person name="Chen Y."/>
            <person name="Copetti D."/>
            <person name="Kolliker R."/>
            <person name="Studer B."/>
        </authorList>
    </citation>
    <scope>NUCLEOTIDE SEQUENCE</scope>
    <source>
        <strain evidence="2">02402/16</strain>
        <tissue evidence="2">Leaf</tissue>
    </source>
</reference>
<dbReference type="InterPro" id="IPR036047">
    <property type="entry name" value="F-box-like_dom_sf"/>
</dbReference>
<evidence type="ECO:0000259" key="1">
    <source>
        <dbReference type="PROSITE" id="PS50181"/>
    </source>
</evidence>
<dbReference type="Pfam" id="PF24523">
    <property type="entry name" value="DUF7595"/>
    <property type="match status" value="1"/>
</dbReference>
<dbReference type="EMBL" id="JAUUTY010000004">
    <property type="protein sequence ID" value="KAK1643000.1"/>
    <property type="molecule type" value="Genomic_DNA"/>
</dbReference>
<dbReference type="Pfam" id="PF12937">
    <property type="entry name" value="F-box-like"/>
    <property type="match status" value="1"/>
</dbReference>
<dbReference type="InterPro" id="IPR056016">
    <property type="entry name" value="DUF7595"/>
</dbReference>
<comment type="caution">
    <text evidence="2">The sequence shown here is derived from an EMBL/GenBank/DDBJ whole genome shotgun (WGS) entry which is preliminary data.</text>
</comment>
<dbReference type="Proteomes" id="UP001231189">
    <property type="component" value="Unassembled WGS sequence"/>
</dbReference>
<evidence type="ECO:0000313" key="3">
    <source>
        <dbReference type="Proteomes" id="UP001231189"/>
    </source>
</evidence>
<dbReference type="PANTHER" id="PTHR35828:SF15">
    <property type="entry name" value="F-BOX DOMAIN-CONTAINING PROTEIN"/>
    <property type="match status" value="1"/>
</dbReference>
<dbReference type="AlphaFoldDB" id="A0AAD8S0R4"/>
<evidence type="ECO:0000313" key="2">
    <source>
        <dbReference type="EMBL" id="KAK1643000.1"/>
    </source>
</evidence>
<feature type="domain" description="F-box" evidence="1">
    <location>
        <begin position="61"/>
        <end position="108"/>
    </location>
</feature>
<proteinExistence type="predicted"/>
<dbReference type="PANTHER" id="PTHR35828">
    <property type="entry name" value="OS08G0203800 PROTEIN-RELATED"/>
    <property type="match status" value="1"/>
</dbReference>
<dbReference type="PROSITE" id="PS50181">
    <property type="entry name" value="FBOX"/>
    <property type="match status" value="1"/>
</dbReference>
<dbReference type="SUPFAM" id="SSF81383">
    <property type="entry name" value="F-box domain"/>
    <property type="match status" value="1"/>
</dbReference>
<accession>A0AAD8S0R4</accession>
<organism evidence="2 3">
    <name type="scientific">Lolium multiflorum</name>
    <name type="common">Italian ryegrass</name>
    <name type="synonym">Lolium perenne subsp. multiflorum</name>
    <dbReference type="NCBI Taxonomy" id="4521"/>
    <lineage>
        <taxon>Eukaryota</taxon>
        <taxon>Viridiplantae</taxon>
        <taxon>Streptophyta</taxon>
        <taxon>Embryophyta</taxon>
        <taxon>Tracheophyta</taxon>
        <taxon>Spermatophyta</taxon>
        <taxon>Magnoliopsida</taxon>
        <taxon>Liliopsida</taxon>
        <taxon>Poales</taxon>
        <taxon>Poaceae</taxon>
        <taxon>BOP clade</taxon>
        <taxon>Pooideae</taxon>
        <taxon>Poodae</taxon>
        <taxon>Poeae</taxon>
        <taxon>Poeae Chloroplast Group 2 (Poeae type)</taxon>
        <taxon>Loliodinae</taxon>
        <taxon>Loliinae</taxon>
        <taxon>Lolium</taxon>
    </lineage>
</organism>